<evidence type="ECO:0000313" key="2">
    <source>
        <dbReference type="Proteomes" id="UP000016057"/>
    </source>
</evidence>
<dbReference type="eggNOG" id="COG2315">
    <property type="taxonomic scope" value="Bacteria"/>
</dbReference>
<gene>
    <name evidence="1" type="ORF">C683_0630</name>
</gene>
<dbReference type="EMBL" id="AMYT01000017">
    <property type="protein sequence ID" value="EKU27299.1"/>
    <property type="molecule type" value="Genomic_DNA"/>
</dbReference>
<accession>K8Z8C8</accession>
<comment type="caution">
    <text evidence="1">The sequence shown here is derived from an EMBL/GenBank/DDBJ whole genome shotgun (WGS) entry which is preliminary data.</text>
</comment>
<reference evidence="1 2" key="1">
    <citation type="journal article" date="2013" name="Genome Announc.">
        <title>Draft Genome Sequence of Catellicoccus marimammalium, a Novel Species Commonly Found in Gull Feces.</title>
        <authorList>
            <person name="Weigand M.R."/>
            <person name="Ryu H."/>
            <person name="Bozcek L."/>
            <person name="Konstantinidis K.T."/>
            <person name="Santo Domingo J.W."/>
        </authorList>
    </citation>
    <scope>NUCLEOTIDE SEQUENCE [LARGE SCALE GENOMIC DNA]</scope>
    <source>
        <strain evidence="1 2">M35/04/3</strain>
    </source>
</reference>
<dbReference type="OrthoDB" id="9789813at2"/>
<dbReference type="STRING" id="1234409.C683_0630"/>
<proteinExistence type="predicted"/>
<organism evidence="1 2">
    <name type="scientific">Catellicoccus marimammalium M35/04/3</name>
    <dbReference type="NCBI Taxonomy" id="1234409"/>
    <lineage>
        <taxon>Bacteria</taxon>
        <taxon>Bacillati</taxon>
        <taxon>Bacillota</taxon>
        <taxon>Bacilli</taxon>
        <taxon>Lactobacillales</taxon>
        <taxon>Enterococcaceae</taxon>
        <taxon>Catellicoccus</taxon>
    </lineage>
</organism>
<keyword evidence="2" id="KW-1185">Reference proteome</keyword>
<evidence type="ECO:0000313" key="1">
    <source>
        <dbReference type="EMBL" id="EKU27299.1"/>
    </source>
</evidence>
<dbReference type="Proteomes" id="UP000016057">
    <property type="component" value="Unassembled WGS sequence"/>
</dbReference>
<name>K8Z8C8_9ENTE</name>
<protein>
    <submittedName>
        <fullName evidence="1">Putative cytosolic protein</fullName>
    </submittedName>
</protein>
<dbReference type="RefSeq" id="WP_009489932.1">
    <property type="nucleotide sequence ID" value="NZ_AMYT01000017.1"/>
</dbReference>
<dbReference type="AlphaFoldDB" id="K8Z8C8"/>
<sequence length="145" mass="17158">MSMYVIPANTKYYDVCSAFLENKEIDWTQRGNFEVGDYIYIYLGEPYQKIAFLTEVTEINIPFEFSIDDSKYWIDPTKRQNQNQNFVRLKLVYNLLEKGGISYSELKEKGLRGNIQGVRKVYKNSVEPQLKWGDYLIRRTKNIIS</sequence>
<dbReference type="InterPro" id="IPR015947">
    <property type="entry name" value="PUA-like_sf"/>
</dbReference>
<dbReference type="SUPFAM" id="SSF88697">
    <property type="entry name" value="PUA domain-like"/>
    <property type="match status" value="1"/>
</dbReference>